<reference evidence="2" key="1">
    <citation type="submission" date="2021-03" db="EMBL/GenBank/DDBJ databases">
        <title>novel species isolated from a fishpond in China.</title>
        <authorList>
            <person name="Lu H."/>
            <person name="Cai Z."/>
        </authorList>
    </citation>
    <scope>NUCLEOTIDE SEQUENCE</scope>
    <source>
        <strain evidence="2">JCM 30855</strain>
    </source>
</reference>
<dbReference type="PANTHER" id="PTHR48207">
    <property type="entry name" value="SUCCINATE--HYDROXYMETHYLGLUTARATE COA-TRANSFERASE"/>
    <property type="match status" value="1"/>
</dbReference>
<accession>A0A939DR54</accession>
<evidence type="ECO:0000256" key="1">
    <source>
        <dbReference type="ARBA" id="ARBA00022679"/>
    </source>
</evidence>
<keyword evidence="1 2" id="KW-0808">Transferase</keyword>
<gene>
    <name evidence="2" type="ORF">J0A66_19775</name>
</gene>
<organism evidence="2 3">
    <name type="scientific">Bowmanella dokdonensis</name>
    <dbReference type="NCBI Taxonomy" id="751969"/>
    <lineage>
        <taxon>Bacteria</taxon>
        <taxon>Pseudomonadati</taxon>
        <taxon>Pseudomonadota</taxon>
        <taxon>Gammaproteobacteria</taxon>
        <taxon>Alteromonadales</taxon>
        <taxon>Alteromonadaceae</taxon>
        <taxon>Bowmanella</taxon>
    </lineage>
</organism>
<dbReference type="Gene3D" id="3.30.1540.10">
    <property type="entry name" value="formyl-coa transferase, domain 3"/>
    <property type="match status" value="1"/>
</dbReference>
<dbReference type="Gene3D" id="3.40.50.10540">
    <property type="entry name" value="Crotonobetainyl-coa:carnitine coa-transferase, domain 1"/>
    <property type="match status" value="1"/>
</dbReference>
<dbReference type="InterPro" id="IPR023606">
    <property type="entry name" value="CoA-Trfase_III_dom_1_sf"/>
</dbReference>
<comment type="caution">
    <text evidence="2">The sequence shown here is derived from an EMBL/GenBank/DDBJ whole genome shotgun (WGS) entry which is preliminary data.</text>
</comment>
<evidence type="ECO:0000313" key="2">
    <source>
        <dbReference type="EMBL" id="MBN7827479.1"/>
    </source>
</evidence>
<dbReference type="EMBL" id="JAFKCV010000019">
    <property type="protein sequence ID" value="MBN7827479.1"/>
    <property type="molecule type" value="Genomic_DNA"/>
</dbReference>
<dbReference type="PANTHER" id="PTHR48207:SF3">
    <property type="entry name" value="SUCCINATE--HYDROXYMETHYLGLUTARATE COA-TRANSFERASE"/>
    <property type="match status" value="1"/>
</dbReference>
<dbReference type="AlphaFoldDB" id="A0A939DR54"/>
<proteinExistence type="predicted"/>
<dbReference type="InterPro" id="IPR050483">
    <property type="entry name" value="CoA-transferase_III_domain"/>
</dbReference>
<protein>
    <submittedName>
        <fullName evidence="2">CoA transferase</fullName>
    </submittedName>
</protein>
<keyword evidence="3" id="KW-1185">Reference proteome</keyword>
<dbReference type="InterPro" id="IPR003673">
    <property type="entry name" value="CoA-Trfase_fam_III"/>
</dbReference>
<evidence type="ECO:0000313" key="3">
    <source>
        <dbReference type="Proteomes" id="UP000664654"/>
    </source>
</evidence>
<name>A0A939DR54_9ALTE</name>
<dbReference type="RefSeq" id="WP_206575591.1">
    <property type="nucleotide sequence ID" value="NZ_JAFKCV010000019.1"/>
</dbReference>
<dbReference type="SUPFAM" id="SSF89796">
    <property type="entry name" value="CoA-transferase family III (CaiB/BaiF)"/>
    <property type="match status" value="1"/>
</dbReference>
<dbReference type="InterPro" id="IPR044855">
    <property type="entry name" value="CoA-Trfase_III_dom3_sf"/>
</dbReference>
<dbReference type="Pfam" id="PF02515">
    <property type="entry name" value="CoA_transf_3"/>
    <property type="match status" value="1"/>
</dbReference>
<dbReference type="Proteomes" id="UP000664654">
    <property type="component" value="Unassembled WGS sequence"/>
</dbReference>
<sequence>MQDINRTALGGIKVLDLSRILAGPWATQMLADFGADVIKIEHPRQGDDTRGWGPPFLGEKQTAAYFHAANRGKRSLALDISSESGQQIVRQLATGADVLVENFKVDGLAKYGLDFTSLKALNPKLIYCSITGFGQNGPYAHRAGYDFMIQAMGGLMSITGEADGSPVKVGVALADVLTGLYACNAIQAALLYRQQSGRGQHIDLSLLDVQVASLANQAMNYLATGLSPLRQGNSHPNIVPYQSFATADGYIILAIGNDSQFARFCKLLGREEWSTDDRFTTNQARVRNRAELVGYIQPLLLQQDSQYWLDALEASSIPGGPINDLKQVFSDPQIRYRQMQRHFSQGEGSVPFVANPIRFSESSIQYGAAPPKLGEHSDSILHDELGLSCQQLDELRRNGVLR</sequence>
<dbReference type="GO" id="GO:0008410">
    <property type="term" value="F:CoA-transferase activity"/>
    <property type="evidence" value="ECO:0007669"/>
    <property type="project" value="TreeGrafter"/>
</dbReference>